<dbReference type="AlphaFoldDB" id="A0A4R2RYW0"/>
<comment type="caution">
    <text evidence="2">The sequence shown here is derived from an EMBL/GenBank/DDBJ whole genome shotgun (WGS) entry which is preliminary data.</text>
</comment>
<dbReference type="Proteomes" id="UP000294746">
    <property type="component" value="Unassembled WGS sequence"/>
</dbReference>
<reference evidence="2 3" key="1">
    <citation type="submission" date="2019-03" db="EMBL/GenBank/DDBJ databases">
        <title>Genomic Encyclopedia of Type Strains, Phase IV (KMG-IV): sequencing the most valuable type-strain genomes for metagenomic binning, comparative biology and taxonomic classification.</title>
        <authorList>
            <person name="Goeker M."/>
        </authorList>
    </citation>
    <scope>NUCLEOTIDE SEQUENCE [LARGE SCALE GENOMIC DNA]</scope>
    <source>
        <strain evidence="2 3">DSM 46831</strain>
    </source>
</reference>
<dbReference type="Pfam" id="PF01391">
    <property type="entry name" value="Collagen"/>
    <property type="match status" value="1"/>
</dbReference>
<gene>
    <name evidence="2" type="ORF">EDD57_14123</name>
</gene>
<dbReference type="PANTHER" id="PTHR47197">
    <property type="entry name" value="PROTEIN NIRF"/>
    <property type="match status" value="1"/>
</dbReference>
<protein>
    <submittedName>
        <fullName evidence="2">YVTN family beta-propeller protein</fullName>
    </submittedName>
</protein>
<proteinExistence type="predicted"/>
<organism evidence="2 3">
    <name type="scientific">Baia soyae</name>
    <dbReference type="NCBI Taxonomy" id="1544746"/>
    <lineage>
        <taxon>Bacteria</taxon>
        <taxon>Bacillati</taxon>
        <taxon>Bacillota</taxon>
        <taxon>Bacilli</taxon>
        <taxon>Bacillales</taxon>
        <taxon>Thermoactinomycetaceae</taxon>
        <taxon>Baia</taxon>
    </lineage>
</organism>
<dbReference type="RefSeq" id="WP_165873795.1">
    <property type="nucleotide sequence ID" value="NZ_SLXV01000041.1"/>
</dbReference>
<evidence type="ECO:0000256" key="1">
    <source>
        <dbReference type="SAM" id="MobiDB-lite"/>
    </source>
</evidence>
<name>A0A4R2RYW0_9BACL</name>
<evidence type="ECO:0000313" key="3">
    <source>
        <dbReference type="Proteomes" id="UP000294746"/>
    </source>
</evidence>
<feature type="region of interest" description="Disordered" evidence="1">
    <location>
        <begin position="1"/>
        <end position="43"/>
    </location>
</feature>
<feature type="compositionally biased region" description="Low complexity" evidence="1">
    <location>
        <begin position="19"/>
        <end position="43"/>
    </location>
</feature>
<sequence length="363" mass="37460">TGPSGPSGDIGPQGPTGPSGPSGDIGPQGPTGPQGNTGPQGATGVSVSGVIPMVYVSDGSSNIVYVVNGLSNQVVATVAVGSGSSDGGDIDIMNNRIYIPNQSLGSVSVIDGFTNQIIHTFTVGGTPFSATLNTNRQRLYIAQVPNANSITDLDLTTGTTTVISVGNATRRPSFDSIRNILYVPNNASHNVSVVDTNNNNTIIATVTTGPGTFGAQVIGIDSLNNTIYVPNFSNATVSVVDTTTYTVTFTINVGVGATWVSVDRFNSRAYCTNFSSGNVSVIDTNLNTVITTIPLNGQNVTSSALNPLTTIIQNSFPTDVLYVSDTRNKVSLIDMVTNKIITSLPAVNLPGPRWVGVNPYGSA</sequence>
<dbReference type="PANTHER" id="PTHR47197:SF3">
    <property type="entry name" value="DIHYDRO-HEME D1 DEHYDROGENASE"/>
    <property type="match status" value="1"/>
</dbReference>
<dbReference type="SUPFAM" id="SSF50974">
    <property type="entry name" value="Nitrous oxide reductase, N-terminal domain"/>
    <property type="match status" value="1"/>
</dbReference>
<evidence type="ECO:0000313" key="2">
    <source>
        <dbReference type="EMBL" id="TCP64295.1"/>
    </source>
</evidence>
<feature type="non-terminal residue" evidence="2">
    <location>
        <position position="1"/>
    </location>
</feature>
<dbReference type="InterPro" id="IPR008160">
    <property type="entry name" value="Collagen"/>
</dbReference>
<accession>A0A4R2RYW0</accession>
<dbReference type="InterPro" id="IPR015943">
    <property type="entry name" value="WD40/YVTN_repeat-like_dom_sf"/>
</dbReference>
<dbReference type="InterPro" id="IPR051200">
    <property type="entry name" value="Host-pathogen_enzymatic-act"/>
</dbReference>
<dbReference type="InterPro" id="IPR011045">
    <property type="entry name" value="N2O_reductase_N"/>
</dbReference>
<dbReference type="Gene3D" id="2.130.10.10">
    <property type="entry name" value="YVTN repeat-like/Quinoprotein amine dehydrogenase"/>
    <property type="match status" value="2"/>
</dbReference>
<keyword evidence="3" id="KW-1185">Reference proteome</keyword>
<dbReference type="EMBL" id="SLXV01000041">
    <property type="protein sequence ID" value="TCP64295.1"/>
    <property type="molecule type" value="Genomic_DNA"/>
</dbReference>